<dbReference type="RefSeq" id="WP_089150340.1">
    <property type="nucleotide sequence ID" value="NZ_LYQW01000017.1"/>
</dbReference>
<name>A0A854PQV0_9LACO</name>
<reference evidence="2 3" key="1">
    <citation type="submission" date="2016-05" db="EMBL/GenBank/DDBJ databases">
        <authorList>
            <person name="Johnson T.J."/>
            <person name="Youmans B.P."/>
            <person name="Case K.A."/>
        </authorList>
    </citation>
    <scope>NUCLEOTIDE SEQUENCE [LARGE SCALE GENOMIC DNA]</scope>
    <source>
        <strain evidence="2 3">UMNLC6</strain>
    </source>
</reference>
<dbReference type="PANTHER" id="PTHR22916">
    <property type="entry name" value="GLYCOSYLTRANSFERASE"/>
    <property type="match status" value="1"/>
</dbReference>
<protein>
    <recommendedName>
        <fullName evidence="1">Glycosyltransferase 2-like domain-containing protein</fullName>
    </recommendedName>
</protein>
<comment type="caution">
    <text evidence="2">The sequence shown here is derived from an EMBL/GenBank/DDBJ whole genome shotgun (WGS) entry which is preliminary data.</text>
</comment>
<evidence type="ECO:0000313" key="3">
    <source>
        <dbReference type="Proteomes" id="UP000198437"/>
    </source>
</evidence>
<sequence>MKKLKNIPSVQVLLSTYNGEKYIEKQVKSIINQKNVKVSILIRDDGSTDNTIQKLEVLKCMYPKTIKFYSGENCGYKKSFIDLVHQSSISFDYYAFADQDDYWLSNKLEVAISKIKLRKNKYKLYASTVIISDNNAVPLYKKDISDFVPGFISVMTRVRLAGCTMVFNKELLRLYKEIDFSKKYIKKLPSHDGFLMEMCTAVNGYVFVDDNSYIYHRRLTNSVTGGGNGLRKRIMNEYQRTFKDIFESSSVAEILKNQIPQKISPKNLEFIDKVIEYRSSLMKTFVFATDSSINCGIRVANLETRLKILLRRF</sequence>
<dbReference type="Proteomes" id="UP000198437">
    <property type="component" value="Unassembled WGS sequence"/>
</dbReference>
<dbReference type="PANTHER" id="PTHR22916:SF3">
    <property type="entry name" value="UDP-GLCNAC:BETAGAL BETA-1,3-N-ACETYLGLUCOSAMINYLTRANSFERASE-LIKE PROTEIN 1"/>
    <property type="match status" value="1"/>
</dbReference>
<accession>A0A854PQV0</accession>
<dbReference type="Gene3D" id="3.90.550.10">
    <property type="entry name" value="Spore Coat Polysaccharide Biosynthesis Protein SpsA, Chain A"/>
    <property type="match status" value="1"/>
</dbReference>
<dbReference type="SUPFAM" id="SSF53448">
    <property type="entry name" value="Nucleotide-diphospho-sugar transferases"/>
    <property type="match status" value="1"/>
</dbReference>
<evidence type="ECO:0000313" key="2">
    <source>
        <dbReference type="EMBL" id="OXC22971.1"/>
    </source>
</evidence>
<dbReference type="Pfam" id="PF00535">
    <property type="entry name" value="Glycos_transf_2"/>
    <property type="match status" value="1"/>
</dbReference>
<dbReference type="InterPro" id="IPR029044">
    <property type="entry name" value="Nucleotide-diphossugar_trans"/>
</dbReference>
<dbReference type="GO" id="GO:0016758">
    <property type="term" value="F:hexosyltransferase activity"/>
    <property type="evidence" value="ECO:0007669"/>
    <property type="project" value="UniProtKB-ARBA"/>
</dbReference>
<proteinExistence type="predicted"/>
<dbReference type="AlphaFoldDB" id="A0A854PQV0"/>
<dbReference type="InterPro" id="IPR001173">
    <property type="entry name" value="Glyco_trans_2-like"/>
</dbReference>
<organism evidence="2 3">
    <name type="scientific">Lactobacillus crispatus</name>
    <dbReference type="NCBI Taxonomy" id="47770"/>
    <lineage>
        <taxon>Bacteria</taxon>
        <taxon>Bacillati</taxon>
        <taxon>Bacillota</taxon>
        <taxon>Bacilli</taxon>
        <taxon>Lactobacillales</taxon>
        <taxon>Lactobacillaceae</taxon>
        <taxon>Lactobacillus</taxon>
    </lineage>
</organism>
<gene>
    <name evidence="2" type="ORF">AYP82_08210</name>
</gene>
<evidence type="ECO:0000259" key="1">
    <source>
        <dbReference type="Pfam" id="PF00535"/>
    </source>
</evidence>
<feature type="domain" description="Glycosyltransferase 2-like" evidence="1">
    <location>
        <begin position="12"/>
        <end position="117"/>
    </location>
</feature>
<dbReference type="EMBL" id="LYQW01000017">
    <property type="protein sequence ID" value="OXC22971.1"/>
    <property type="molecule type" value="Genomic_DNA"/>
</dbReference>